<protein>
    <recommendedName>
        <fullName evidence="1">ribose-phosphate diphosphokinase</fullName>
        <ecNumber evidence="1">2.7.6.1</ecNumber>
    </recommendedName>
</protein>
<feature type="domain" description="Ribose-phosphate pyrophosphokinase N-terminal" evidence="8">
    <location>
        <begin position="24"/>
        <end position="117"/>
    </location>
</feature>
<dbReference type="PANTHER" id="PTHR10210">
    <property type="entry name" value="RIBOSE-PHOSPHATE DIPHOSPHOKINASE FAMILY MEMBER"/>
    <property type="match status" value="1"/>
</dbReference>
<dbReference type="RefSeq" id="WP_108685485.1">
    <property type="nucleotide sequence ID" value="NZ_QCYK01000001.1"/>
</dbReference>
<evidence type="ECO:0000313" key="9">
    <source>
        <dbReference type="EMBL" id="PUZ28845.1"/>
    </source>
</evidence>
<dbReference type="Proteomes" id="UP000244450">
    <property type="component" value="Unassembled WGS sequence"/>
</dbReference>
<dbReference type="GO" id="GO:0006164">
    <property type="term" value="P:purine nucleotide biosynthetic process"/>
    <property type="evidence" value="ECO:0007669"/>
    <property type="project" value="TreeGrafter"/>
</dbReference>
<sequence>MPQPIVFASQRYQYLRDDLLLHAGLQWEPGQLAIHNFPDGEHYHRILSNIRNQPVILLGGTIDDQETLELFDLANGVVQCGASSLHIVIPFFGYSTMERAAKQGEIVKAKNRAILFSALPQTSQGNNIIMLDLHAEGISYYFDGNIRPVHLYGKSIVEEAALELSKGEDFVLASTDAGRAKWVESLANDLHVPAAFVFKRRISGEETHVTAISADVKDKMVIIYDDMIRTGGSLLHAANAYKQAGAREINVITTHGLFSGGAFEKIKKSNIIKRVICTNSHPAALAIKDPMLRIKTVSELIISYFRDIGMHG</sequence>
<organism evidence="9 10">
    <name type="scientific">Chitinophaga parva</name>
    <dbReference type="NCBI Taxonomy" id="2169414"/>
    <lineage>
        <taxon>Bacteria</taxon>
        <taxon>Pseudomonadati</taxon>
        <taxon>Bacteroidota</taxon>
        <taxon>Chitinophagia</taxon>
        <taxon>Chitinophagales</taxon>
        <taxon>Chitinophagaceae</taxon>
        <taxon>Chitinophaga</taxon>
    </lineage>
</organism>
<evidence type="ECO:0000256" key="5">
    <source>
        <dbReference type="ARBA" id="ARBA00022777"/>
    </source>
</evidence>
<dbReference type="InterPro" id="IPR029057">
    <property type="entry name" value="PRTase-like"/>
</dbReference>
<proteinExistence type="predicted"/>
<dbReference type="EMBL" id="QCYK01000001">
    <property type="protein sequence ID" value="PUZ28845.1"/>
    <property type="molecule type" value="Genomic_DNA"/>
</dbReference>
<dbReference type="EC" id="2.7.6.1" evidence="1"/>
<dbReference type="SUPFAM" id="SSF53271">
    <property type="entry name" value="PRTase-like"/>
    <property type="match status" value="2"/>
</dbReference>
<dbReference type="Gene3D" id="3.40.50.2020">
    <property type="match status" value="2"/>
</dbReference>
<evidence type="ECO:0000313" key="10">
    <source>
        <dbReference type="Proteomes" id="UP000244450"/>
    </source>
</evidence>
<keyword evidence="3" id="KW-0545">Nucleotide biosynthesis</keyword>
<dbReference type="Pfam" id="PF14572">
    <property type="entry name" value="Pribosyl_synth"/>
    <property type="match status" value="1"/>
</dbReference>
<reference evidence="9 10" key="1">
    <citation type="submission" date="2018-04" db="EMBL/GenBank/DDBJ databases">
        <title>Chitinophaga fuyangensis sp. nov., isolated from soil in a chemical factory.</title>
        <authorList>
            <person name="Chen K."/>
        </authorList>
    </citation>
    <scope>NUCLEOTIDE SEQUENCE [LARGE SCALE GENOMIC DNA]</scope>
    <source>
        <strain evidence="9 10">LY-1</strain>
    </source>
</reference>
<dbReference type="GO" id="GO:0016301">
    <property type="term" value="F:kinase activity"/>
    <property type="evidence" value="ECO:0007669"/>
    <property type="project" value="UniProtKB-KW"/>
</dbReference>
<keyword evidence="2" id="KW-0808">Transferase</keyword>
<evidence type="ECO:0000256" key="6">
    <source>
        <dbReference type="ARBA" id="ARBA00022840"/>
    </source>
</evidence>
<evidence type="ECO:0000256" key="7">
    <source>
        <dbReference type="ARBA" id="ARBA00049535"/>
    </source>
</evidence>
<dbReference type="PANTHER" id="PTHR10210:SF32">
    <property type="entry name" value="RIBOSE-PHOSPHATE PYROPHOSPHOKINASE 2"/>
    <property type="match status" value="1"/>
</dbReference>
<evidence type="ECO:0000256" key="4">
    <source>
        <dbReference type="ARBA" id="ARBA00022741"/>
    </source>
</evidence>
<dbReference type="InterPro" id="IPR000836">
    <property type="entry name" value="PRTase_dom"/>
</dbReference>
<name>A0A2T7BME0_9BACT</name>
<evidence type="ECO:0000256" key="3">
    <source>
        <dbReference type="ARBA" id="ARBA00022727"/>
    </source>
</evidence>
<dbReference type="Pfam" id="PF13793">
    <property type="entry name" value="Pribosyltran_N"/>
    <property type="match status" value="1"/>
</dbReference>
<dbReference type="OrthoDB" id="643885at2"/>
<dbReference type="InterPro" id="IPR029099">
    <property type="entry name" value="Pribosyltran_N"/>
</dbReference>
<dbReference type="GO" id="GO:0004749">
    <property type="term" value="F:ribose phosphate diphosphokinase activity"/>
    <property type="evidence" value="ECO:0007669"/>
    <property type="project" value="UniProtKB-EC"/>
</dbReference>
<keyword evidence="4" id="KW-0547">Nucleotide-binding</keyword>
<evidence type="ECO:0000259" key="8">
    <source>
        <dbReference type="Pfam" id="PF13793"/>
    </source>
</evidence>
<dbReference type="GO" id="GO:0005737">
    <property type="term" value="C:cytoplasm"/>
    <property type="evidence" value="ECO:0007669"/>
    <property type="project" value="TreeGrafter"/>
</dbReference>
<keyword evidence="5 9" id="KW-0418">Kinase</keyword>
<dbReference type="GO" id="GO:0000287">
    <property type="term" value="F:magnesium ion binding"/>
    <property type="evidence" value="ECO:0007669"/>
    <property type="project" value="InterPro"/>
</dbReference>
<evidence type="ECO:0000256" key="1">
    <source>
        <dbReference type="ARBA" id="ARBA00013247"/>
    </source>
</evidence>
<dbReference type="AlphaFoldDB" id="A0A2T7BME0"/>
<keyword evidence="6" id="KW-0067">ATP-binding</keyword>
<dbReference type="GO" id="GO:0005524">
    <property type="term" value="F:ATP binding"/>
    <property type="evidence" value="ECO:0007669"/>
    <property type="project" value="UniProtKB-KW"/>
</dbReference>
<dbReference type="InterPro" id="IPR005946">
    <property type="entry name" value="Rib-P_diPkinase"/>
</dbReference>
<dbReference type="GO" id="GO:0002189">
    <property type="term" value="C:ribose phosphate diphosphokinase complex"/>
    <property type="evidence" value="ECO:0007669"/>
    <property type="project" value="TreeGrafter"/>
</dbReference>
<comment type="catalytic activity">
    <reaction evidence="7">
        <text>D-ribose 5-phosphate + ATP = 5-phospho-alpha-D-ribose 1-diphosphate + AMP + H(+)</text>
        <dbReference type="Rhea" id="RHEA:15609"/>
        <dbReference type="ChEBI" id="CHEBI:15378"/>
        <dbReference type="ChEBI" id="CHEBI:30616"/>
        <dbReference type="ChEBI" id="CHEBI:58017"/>
        <dbReference type="ChEBI" id="CHEBI:78346"/>
        <dbReference type="ChEBI" id="CHEBI:456215"/>
        <dbReference type="EC" id="2.7.6.1"/>
    </reaction>
</comment>
<accession>A0A2T7BME0</accession>
<gene>
    <name evidence="9" type="ORF">DCC81_05020</name>
</gene>
<evidence type="ECO:0000256" key="2">
    <source>
        <dbReference type="ARBA" id="ARBA00022679"/>
    </source>
</evidence>
<dbReference type="GO" id="GO:0006015">
    <property type="term" value="P:5-phosphoribose 1-diphosphate biosynthetic process"/>
    <property type="evidence" value="ECO:0007669"/>
    <property type="project" value="TreeGrafter"/>
</dbReference>
<keyword evidence="10" id="KW-1185">Reference proteome</keyword>
<dbReference type="NCBIfam" id="TIGR01251">
    <property type="entry name" value="ribP_PPkin"/>
    <property type="match status" value="1"/>
</dbReference>
<dbReference type="CDD" id="cd06223">
    <property type="entry name" value="PRTases_typeI"/>
    <property type="match status" value="1"/>
</dbReference>
<comment type="caution">
    <text evidence="9">The sequence shown here is derived from an EMBL/GenBank/DDBJ whole genome shotgun (WGS) entry which is preliminary data.</text>
</comment>
<dbReference type="SMART" id="SM01400">
    <property type="entry name" value="Pribosyltran_N"/>
    <property type="match status" value="1"/>
</dbReference>